<dbReference type="Gene3D" id="3.40.1170.60">
    <property type="match status" value="1"/>
</dbReference>
<evidence type="ECO:0000313" key="8">
    <source>
        <dbReference type="Proteomes" id="UP000731465"/>
    </source>
</evidence>
<dbReference type="InterPro" id="IPR017961">
    <property type="entry name" value="DNA_pol_Y-fam_little_finger"/>
</dbReference>
<evidence type="ECO:0000256" key="5">
    <source>
        <dbReference type="ARBA" id="ARBA00023236"/>
    </source>
</evidence>
<proteinExistence type="inferred from homology"/>
<dbReference type="SUPFAM" id="SSF56672">
    <property type="entry name" value="DNA/RNA polymerases"/>
    <property type="match status" value="1"/>
</dbReference>
<comment type="caution">
    <text evidence="7">The sequence shown here is derived from an EMBL/GenBank/DDBJ whole genome shotgun (WGS) entry which is preliminary data.</text>
</comment>
<keyword evidence="5" id="KW-0742">SOS response</keyword>
<dbReference type="CDD" id="cd01700">
    <property type="entry name" value="PolY_Pol_V_umuC"/>
    <property type="match status" value="1"/>
</dbReference>
<dbReference type="InterPro" id="IPR043502">
    <property type="entry name" value="DNA/RNA_pol_sf"/>
</dbReference>
<sequence>MKEINKLSMVYLLCDCNNFFVSCEKIFRPDLKNRPVAVLSNNDGIVVSRSNETKNLGIAMGSPVFKIQDKINRYKIETFSSNFSLYLNISNRVMLCLESFCQDIEVYSVDEAFLCYRNITEAEAIKTAKKIRACVLKQIGITVGIGVATSKTLAKLANHYAKINSYTGGIFSALSDDKRQKILIESPLKEIWGIGPSSEEKLTNEGFKTAYSLSKADPEVMRKKYNINLSRTINELNGIDCIESIVDSDCQNQIMWSRSFKNRLTKIDDIYEALANYVSCACEKLRSLELYAKKMALFIRTSYFGNAKKYSNEIAICLEYPCSDTRVFASAAKILLDRIFVDGYEYAKAGIILYEFTDSRTFQSDLFNKAPNQSELNKNNNLMNAVDKINKDNKDTIYLGALHSLTKVENKKKDKINKDHFSKRYTASFDELPEVF</sequence>
<organism evidence="7 8">
    <name type="scientific">Succinivibrio faecicola</name>
    <dbReference type="NCBI Taxonomy" id="2820300"/>
    <lineage>
        <taxon>Bacteria</taxon>
        <taxon>Pseudomonadati</taxon>
        <taxon>Pseudomonadota</taxon>
        <taxon>Gammaproteobacteria</taxon>
        <taxon>Aeromonadales</taxon>
        <taxon>Succinivibrionaceae</taxon>
        <taxon>Succinivibrio</taxon>
    </lineage>
</organism>
<comment type="similarity">
    <text evidence="1">Belongs to the DNA polymerase type-Y family.</text>
</comment>
<dbReference type="Proteomes" id="UP000731465">
    <property type="component" value="Unassembled WGS sequence"/>
</dbReference>
<feature type="domain" description="UmuC" evidence="6">
    <location>
        <begin position="11"/>
        <end position="195"/>
    </location>
</feature>
<dbReference type="Pfam" id="PF11799">
    <property type="entry name" value="IMS_C"/>
    <property type="match status" value="1"/>
</dbReference>
<dbReference type="PANTHER" id="PTHR11076:SF34">
    <property type="entry name" value="PROTEIN UMUC"/>
    <property type="match status" value="1"/>
</dbReference>
<dbReference type="PROSITE" id="PS50173">
    <property type="entry name" value="UMUC"/>
    <property type="match status" value="1"/>
</dbReference>
<gene>
    <name evidence="7" type="ORF">J5V48_05365</name>
</gene>
<reference evidence="7 8" key="1">
    <citation type="submission" date="2021-03" db="EMBL/GenBank/DDBJ databases">
        <title>Succinivibrio sp. nov. isolated from feces of cow.</title>
        <authorList>
            <person name="Choi J.-Y."/>
        </authorList>
    </citation>
    <scope>NUCLEOTIDE SEQUENCE [LARGE SCALE GENOMIC DNA]</scope>
    <source>
        <strain evidence="7 8">AGMB01872</strain>
    </source>
</reference>
<dbReference type="PANTHER" id="PTHR11076">
    <property type="entry name" value="DNA REPAIR POLYMERASE UMUC / TRANSFERASE FAMILY MEMBER"/>
    <property type="match status" value="1"/>
</dbReference>
<keyword evidence="2" id="KW-0227">DNA damage</keyword>
<dbReference type="InterPro" id="IPR050116">
    <property type="entry name" value="DNA_polymerase-Y"/>
</dbReference>
<evidence type="ECO:0000256" key="1">
    <source>
        <dbReference type="ARBA" id="ARBA00010945"/>
    </source>
</evidence>
<protein>
    <submittedName>
        <fullName evidence="7">DUF4113 domain-containing protein</fullName>
    </submittedName>
</protein>
<keyword evidence="3" id="KW-0741">SOS mutagenesis</keyword>
<dbReference type="EMBL" id="JAGFNY010000014">
    <property type="protein sequence ID" value="MBW7570321.1"/>
    <property type="molecule type" value="Genomic_DNA"/>
</dbReference>
<dbReference type="InterPro" id="IPR043128">
    <property type="entry name" value="Rev_trsase/Diguanyl_cyclase"/>
</dbReference>
<dbReference type="RefSeq" id="WP_219937543.1">
    <property type="nucleotide sequence ID" value="NZ_JAGFNY010000014.1"/>
</dbReference>
<evidence type="ECO:0000259" key="6">
    <source>
        <dbReference type="PROSITE" id="PS50173"/>
    </source>
</evidence>
<keyword evidence="4" id="KW-0234">DNA repair</keyword>
<dbReference type="InterPro" id="IPR001126">
    <property type="entry name" value="UmuC"/>
</dbReference>
<evidence type="ECO:0000256" key="4">
    <source>
        <dbReference type="ARBA" id="ARBA00023204"/>
    </source>
</evidence>
<evidence type="ECO:0000313" key="7">
    <source>
        <dbReference type="EMBL" id="MBW7570321.1"/>
    </source>
</evidence>
<evidence type="ECO:0000256" key="3">
    <source>
        <dbReference type="ARBA" id="ARBA00023199"/>
    </source>
</evidence>
<dbReference type="Gene3D" id="1.10.150.20">
    <property type="entry name" value="5' to 3' exonuclease, C-terminal subdomain"/>
    <property type="match status" value="1"/>
</dbReference>
<name>A0ABS7DGT9_9GAMM</name>
<evidence type="ECO:0000256" key="2">
    <source>
        <dbReference type="ARBA" id="ARBA00022763"/>
    </source>
</evidence>
<dbReference type="Pfam" id="PF00817">
    <property type="entry name" value="IMS"/>
    <property type="match status" value="1"/>
</dbReference>
<dbReference type="Pfam" id="PF13438">
    <property type="entry name" value="DUF4113"/>
    <property type="match status" value="1"/>
</dbReference>
<dbReference type="Gene3D" id="3.30.70.270">
    <property type="match status" value="1"/>
</dbReference>
<keyword evidence="8" id="KW-1185">Reference proteome</keyword>
<dbReference type="InterPro" id="IPR025188">
    <property type="entry name" value="DUF4113"/>
</dbReference>
<accession>A0ABS7DGT9</accession>